<accession>A0AA35ZMR8</accession>
<dbReference type="EMBL" id="OX465083">
    <property type="protein sequence ID" value="CAI9294517.1"/>
    <property type="molecule type" value="Genomic_DNA"/>
</dbReference>
<organism evidence="1 2">
    <name type="scientific">Lactuca saligna</name>
    <name type="common">Willowleaf lettuce</name>
    <dbReference type="NCBI Taxonomy" id="75948"/>
    <lineage>
        <taxon>Eukaryota</taxon>
        <taxon>Viridiplantae</taxon>
        <taxon>Streptophyta</taxon>
        <taxon>Embryophyta</taxon>
        <taxon>Tracheophyta</taxon>
        <taxon>Spermatophyta</taxon>
        <taxon>Magnoliopsida</taxon>
        <taxon>eudicotyledons</taxon>
        <taxon>Gunneridae</taxon>
        <taxon>Pentapetalae</taxon>
        <taxon>asterids</taxon>
        <taxon>campanulids</taxon>
        <taxon>Asterales</taxon>
        <taxon>Asteraceae</taxon>
        <taxon>Cichorioideae</taxon>
        <taxon>Cichorieae</taxon>
        <taxon>Lactucinae</taxon>
        <taxon>Lactuca</taxon>
    </lineage>
</organism>
<evidence type="ECO:0000313" key="1">
    <source>
        <dbReference type="EMBL" id="CAI9294517.1"/>
    </source>
</evidence>
<reference evidence="1" key="1">
    <citation type="submission" date="2023-04" db="EMBL/GenBank/DDBJ databases">
        <authorList>
            <person name="Vijverberg K."/>
            <person name="Xiong W."/>
            <person name="Schranz E."/>
        </authorList>
    </citation>
    <scope>NUCLEOTIDE SEQUENCE</scope>
</reference>
<sequence length="188" mass="21928">MANFNMNMMTSYCHLLSSSTKIPMLIHEFYDQWSDRIEDYLNGIDEDLWKCITGEIHPASLLQRVGTIASSSGVAQQTEKQKKNDKRCLRELHGALLPVVYNYVKKCMDELGDFKQKEGENIELYFDRINELIFKCIQYGVICSTMEFNLTFLMGLRKGWRNISLMIKTQQSFDYYSLGDLYNMLTAH</sequence>
<gene>
    <name evidence="1" type="ORF">LSALG_LOCUS33494</name>
</gene>
<proteinExistence type="predicted"/>
<protein>
    <submittedName>
        <fullName evidence="1">Uncharacterized protein</fullName>
    </submittedName>
</protein>
<name>A0AA35ZMR8_LACSI</name>
<dbReference type="Proteomes" id="UP001177003">
    <property type="component" value="Chromosome 7"/>
</dbReference>
<dbReference type="AlphaFoldDB" id="A0AA35ZMR8"/>
<evidence type="ECO:0000313" key="2">
    <source>
        <dbReference type="Proteomes" id="UP001177003"/>
    </source>
</evidence>
<keyword evidence="2" id="KW-1185">Reference proteome</keyword>